<dbReference type="KEGG" id="aer:AERYTH_16305"/>
<dbReference type="PROSITE" id="PS01081">
    <property type="entry name" value="HTH_TETR_1"/>
    <property type="match status" value="1"/>
</dbReference>
<dbReference type="InterPro" id="IPR041490">
    <property type="entry name" value="KstR2_TetR_C"/>
</dbReference>
<organism evidence="4 5">
    <name type="scientific">Aeromicrobium erythreum</name>
    <dbReference type="NCBI Taxonomy" id="2041"/>
    <lineage>
        <taxon>Bacteria</taxon>
        <taxon>Bacillati</taxon>
        <taxon>Actinomycetota</taxon>
        <taxon>Actinomycetes</taxon>
        <taxon>Propionibacteriales</taxon>
        <taxon>Nocardioidaceae</taxon>
        <taxon>Aeromicrobium</taxon>
    </lineage>
</organism>
<dbReference type="InterPro" id="IPR050109">
    <property type="entry name" value="HTH-type_TetR-like_transc_reg"/>
</dbReference>
<proteinExistence type="predicted"/>
<protein>
    <submittedName>
        <fullName evidence="4">TetR family transcriptional regulator</fullName>
    </submittedName>
</protein>
<dbReference type="RefSeq" id="WP_067860808.1">
    <property type="nucleotide sequence ID" value="NZ_CP011502.1"/>
</dbReference>
<keyword evidence="1 2" id="KW-0238">DNA-binding</keyword>
<keyword evidence="5" id="KW-1185">Reference proteome</keyword>
<dbReference type="STRING" id="2041.AERYTH_16305"/>
<dbReference type="PROSITE" id="PS50977">
    <property type="entry name" value="HTH_TETR_2"/>
    <property type="match status" value="1"/>
</dbReference>
<accession>A0A0U4BET9</accession>
<evidence type="ECO:0000313" key="5">
    <source>
        <dbReference type="Proteomes" id="UP000067689"/>
    </source>
</evidence>
<evidence type="ECO:0000259" key="3">
    <source>
        <dbReference type="PROSITE" id="PS50977"/>
    </source>
</evidence>
<dbReference type="Pfam" id="PF00440">
    <property type="entry name" value="TetR_N"/>
    <property type="match status" value="1"/>
</dbReference>
<dbReference type="PRINTS" id="PR00455">
    <property type="entry name" value="HTHTETR"/>
</dbReference>
<dbReference type="InterPro" id="IPR009057">
    <property type="entry name" value="Homeodomain-like_sf"/>
</dbReference>
<evidence type="ECO:0000256" key="2">
    <source>
        <dbReference type="PROSITE-ProRule" id="PRU00335"/>
    </source>
</evidence>
<dbReference type="Gene3D" id="1.10.357.10">
    <property type="entry name" value="Tetracycline Repressor, domain 2"/>
    <property type="match status" value="1"/>
</dbReference>
<feature type="domain" description="HTH tetR-type" evidence="3">
    <location>
        <begin position="2"/>
        <end position="62"/>
    </location>
</feature>
<name>A0A0U4BET9_9ACTN</name>
<dbReference type="InterPro" id="IPR001647">
    <property type="entry name" value="HTH_TetR"/>
</dbReference>
<feature type="DNA-binding region" description="H-T-H motif" evidence="2">
    <location>
        <begin position="25"/>
        <end position="44"/>
    </location>
</feature>
<dbReference type="AlphaFoldDB" id="A0A0U4BET9"/>
<dbReference type="OrthoDB" id="3186364at2"/>
<evidence type="ECO:0000313" key="4">
    <source>
        <dbReference type="EMBL" id="ALX06148.1"/>
    </source>
</evidence>
<dbReference type="Proteomes" id="UP000067689">
    <property type="component" value="Chromosome"/>
</dbReference>
<dbReference type="Gene3D" id="1.10.10.60">
    <property type="entry name" value="Homeodomain-like"/>
    <property type="match status" value="1"/>
</dbReference>
<sequence length="182" mass="20011">MSTRRREIARSAVELFADRGFHGVSVGDVGAASGISGPAIYKHFRGKEEVLAQALVDISTELLDTGRARVAAHDDASDRLDALVDWHIDFAVSHPAYIVVQEREWSRLDADARAEVRTLQLAYVDLWVDVVRSLRDDLQRAEARAVVQAVFGLLNSTPHSARIGEDALRTLLARMARAALLA</sequence>
<dbReference type="SUPFAM" id="SSF46689">
    <property type="entry name" value="Homeodomain-like"/>
    <property type="match status" value="1"/>
</dbReference>
<dbReference type="InterPro" id="IPR023772">
    <property type="entry name" value="DNA-bd_HTH_TetR-type_CS"/>
</dbReference>
<dbReference type="SUPFAM" id="SSF48498">
    <property type="entry name" value="Tetracyclin repressor-like, C-terminal domain"/>
    <property type="match status" value="1"/>
</dbReference>
<dbReference type="PANTHER" id="PTHR30055:SF237">
    <property type="entry name" value="TRANSCRIPTIONAL REPRESSOR MCE3R"/>
    <property type="match status" value="1"/>
</dbReference>
<dbReference type="EMBL" id="CP011502">
    <property type="protein sequence ID" value="ALX06148.1"/>
    <property type="molecule type" value="Genomic_DNA"/>
</dbReference>
<dbReference type="GO" id="GO:0003700">
    <property type="term" value="F:DNA-binding transcription factor activity"/>
    <property type="evidence" value="ECO:0007669"/>
    <property type="project" value="TreeGrafter"/>
</dbReference>
<reference evidence="4 5" key="1">
    <citation type="journal article" date="1991" name="Int. J. Syst. Bacteriol.">
        <title>Description of the erythromycin-producing bacterium Arthrobacter sp. strain NRRL B-3381 as Aeromicrobium erythreum gen. nov., sp. nov.</title>
        <authorList>
            <person name="Miller E.S."/>
            <person name="Woese C.R."/>
            <person name="Brenner S."/>
        </authorList>
    </citation>
    <scope>NUCLEOTIDE SEQUENCE [LARGE SCALE GENOMIC DNA]</scope>
    <source>
        <strain evidence="4 5">AR18</strain>
    </source>
</reference>
<gene>
    <name evidence="4" type="ORF">AERYTH_16305</name>
</gene>
<dbReference type="PANTHER" id="PTHR30055">
    <property type="entry name" value="HTH-TYPE TRANSCRIPTIONAL REGULATOR RUTR"/>
    <property type="match status" value="1"/>
</dbReference>
<dbReference type="InterPro" id="IPR036271">
    <property type="entry name" value="Tet_transcr_reg_TetR-rel_C_sf"/>
</dbReference>
<dbReference type="Pfam" id="PF17932">
    <property type="entry name" value="TetR_C_24"/>
    <property type="match status" value="1"/>
</dbReference>
<dbReference type="PATRIC" id="fig|2041.4.peg.3408"/>
<dbReference type="GO" id="GO:0000976">
    <property type="term" value="F:transcription cis-regulatory region binding"/>
    <property type="evidence" value="ECO:0007669"/>
    <property type="project" value="TreeGrafter"/>
</dbReference>
<evidence type="ECO:0000256" key="1">
    <source>
        <dbReference type="ARBA" id="ARBA00023125"/>
    </source>
</evidence>